<gene>
    <name evidence="1" type="ORF">GRI68_02365</name>
</gene>
<organism evidence="1 2">
    <name type="scientific">Alteriqipengyuania halimionae</name>
    <dbReference type="NCBI Taxonomy" id="1926630"/>
    <lineage>
        <taxon>Bacteria</taxon>
        <taxon>Pseudomonadati</taxon>
        <taxon>Pseudomonadota</taxon>
        <taxon>Alphaproteobacteria</taxon>
        <taxon>Sphingomonadales</taxon>
        <taxon>Erythrobacteraceae</taxon>
        <taxon>Alteriqipengyuania</taxon>
    </lineage>
</organism>
<dbReference type="AlphaFoldDB" id="A0A6I4U3K4"/>
<proteinExistence type="predicted"/>
<dbReference type="RefSeq" id="WP_160615534.1">
    <property type="nucleotide sequence ID" value="NZ_WTYR01000001.1"/>
</dbReference>
<dbReference type="EMBL" id="WTYR01000001">
    <property type="protein sequence ID" value="MXP09021.1"/>
    <property type="molecule type" value="Genomic_DNA"/>
</dbReference>
<name>A0A6I4U3K4_9SPHN</name>
<evidence type="ECO:0000313" key="1">
    <source>
        <dbReference type="EMBL" id="MXP09021.1"/>
    </source>
</evidence>
<reference evidence="1 2" key="1">
    <citation type="submission" date="2019-12" db="EMBL/GenBank/DDBJ databases">
        <title>Genomic-based taxomic classification of the family Erythrobacteraceae.</title>
        <authorList>
            <person name="Xu L."/>
        </authorList>
    </citation>
    <scope>NUCLEOTIDE SEQUENCE [LARGE SCALE GENOMIC DNA]</scope>
    <source>
        <strain evidence="1 2">LMG 29519</strain>
    </source>
</reference>
<evidence type="ECO:0000313" key="2">
    <source>
        <dbReference type="Proteomes" id="UP000429229"/>
    </source>
</evidence>
<protein>
    <submittedName>
        <fullName evidence="1">Uncharacterized protein</fullName>
    </submittedName>
</protein>
<comment type="caution">
    <text evidence="1">The sequence shown here is derived from an EMBL/GenBank/DDBJ whole genome shotgun (WGS) entry which is preliminary data.</text>
</comment>
<sequence>MPVFMIIVSILLMALFVVVAIAGNRAQDRQNAEIARRRQERVECDETAGALDESE</sequence>
<keyword evidence="2" id="KW-1185">Reference proteome</keyword>
<dbReference type="Proteomes" id="UP000429229">
    <property type="component" value="Unassembled WGS sequence"/>
</dbReference>
<accession>A0A6I4U3K4</accession>